<reference evidence="2" key="2">
    <citation type="journal article" date="2015" name="Data Brief">
        <title>Shoot transcriptome of the giant reed, Arundo donax.</title>
        <authorList>
            <person name="Barrero R.A."/>
            <person name="Guerrero F.D."/>
            <person name="Moolhuijzen P."/>
            <person name="Goolsby J.A."/>
            <person name="Tidwell J."/>
            <person name="Bellgard S.E."/>
            <person name="Bellgard M.I."/>
        </authorList>
    </citation>
    <scope>NUCLEOTIDE SEQUENCE</scope>
    <source>
        <tissue evidence="2">Shoot tissue taken approximately 20 cm above the soil surface</tissue>
    </source>
</reference>
<proteinExistence type="predicted"/>
<dbReference type="EMBL" id="GBRH01177356">
    <property type="protein sequence ID" value="JAE20540.1"/>
    <property type="molecule type" value="Transcribed_RNA"/>
</dbReference>
<name>A0A0A9G640_ARUDO</name>
<protein>
    <recommendedName>
        <fullName evidence="1">DUF7615 domain-containing protein</fullName>
    </recommendedName>
</protein>
<sequence length="128" mass="14572">MAVEDLPVYITGDHSVMYAKFEDEIDLALQELKKSQEAEYRLAEQMLYSQKDYILSLCRQLESERAELAEPSPLSDTTNYGVILSNVLNRVDQVKPEEKFKTMLKVSDGFGKTSKCVTRELFGLPADK</sequence>
<dbReference type="AlphaFoldDB" id="A0A0A9G640"/>
<feature type="domain" description="DUF7615" evidence="1">
    <location>
        <begin position="15"/>
        <end position="120"/>
    </location>
</feature>
<dbReference type="PANTHER" id="PTHR33345">
    <property type="entry name" value="ADAPTER PROTEIN, PUTATIVE-RELATED"/>
    <property type="match status" value="1"/>
</dbReference>
<accession>A0A0A9G640</accession>
<dbReference type="InterPro" id="IPR056034">
    <property type="entry name" value="DUF7615"/>
</dbReference>
<reference evidence="2" key="1">
    <citation type="submission" date="2014-09" db="EMBL/GenBank/DDBJ databases">
        <authorList>
            <person name="Magalhaes I.L.F."/>
            <person name="Oliveira U."/>
            <person name="Santos F.R."/>
            <person name="Vidigal T.H.D.A."/>
            <person name="Brescovit A.D."/>
            <person name="Santos A.J."/>
        </authorList>
    </citation>
    <scope>NUCLEOTIDE SEQUENCE</scope>
    <source>
        <tissue evidence="2">Shoot tissue taken approximately 20 cm above the soil surface</tissue>
    </source>
</reference>
<evidence type="ECO:0000313" key="2">
    <source>
        <dbReference type="EMBL" id="JAE20540.1"/>
    </source>
</evidence>
<organism evidence="2">
    <name type="scientific">Arundo donax</name>
    <name type="common">Giant reed</name>
    <name type="synonym">Donax arundinaceus</name>
    <dbReference type="NCBI Taxonomy" id="35708"/>
    <lineage>
        <taxon>Eukaryota</taxon>
        <taxon>Viridiplantae</taxon>
        <taxon>Streptophyta</taxon>
        <taxon>Embryophyta</taxon>
        <taxon>Tracheophyta</taxon>
        <taxon>Spermatophyta</taxon>
        <taxon>Magnoliopsida</taxon>
        <taxon>Liliopsida</taxon>
        <taxon>Poales</taxon>
        <taxon>Poaceae</taxon>
        <taxon>PACMAD clade</taxon>
        <taxon>Arundinoideae</taxon>
        <taxon>Arundineae</taxon>
        <taxon>Arundo</taxon>
    </lineage>
</organism>
<dbReference type="PANTHER" id="PTHR33345:SF6">
    <property type="entry name" value="OS03G0747200 PROTEIN"/>
    <property type="match status" value="1"/>
</dbReference>
<evidence type="ECO:0000259" key="1">
    <source>
        <dbReference type="Pfam" id="PF24590"/>
    </source>
</evidence>
<dbReference type="Pfam" id="PF24590">
    <property type="entry name" value="DUF7615"/>
    <property type="match status" value="1"/>
</dbReference>